<keyword evidence="1" id="KW-1133">Transmembrane helix</keyword>
<dbReference type="GO" id="GO:0003677">
    <property type="term" value="F:DNA binding"/>
    <property type="evidence" value="ECO:0007669"/>
    <property type="project" value="InterPro"/>
</dbReference>
<protein>
    <submittedName>
        <fullName evidence="3">LytTR family transcriptional regulator</fullName>
    </submittedName>
</protein>
<accession>A0A848IU31</accession>
<comment type="caution">
    <text evidence="3">The sequence shown here is derived from an EMBL/GenBank/DDBJ whole genome shotgun (WGS) entry which is preliminary data.</text>
</comment>
<evidence type="ECO:0000313" key="3">
    <source>
        <dbReference type="EMBL" id="NMM47847.1"/>
    </source>
</evidence>
<keyword evidence="1" id="KW-0472">Membrane</keyword>
<dbReference type="Proteomes" id="UP000559010">
    <property type="component" value="Unassembled WGS sequence"/>
</dbReference>
<dbReference type="PANTHER" id="PTHR37299">
    <property type="entry name" value="TRANSCRIPTIONAL REGULATOR-RELATED"/>
    <property type="match status" value="1"/>
</dbReference>
<feature type="transmembrane region" description="Helical" evidence="1">
    <location>
        <begin position="118"/>
        <end position="138"/>
    </location>
</feature>
<evidence type="ECO:0000259" key="2">
    <source>
        <dbReference type="PROSITE" id="PS50930"/>
    </source>
</evidence>
<organism evidence="3 4">
    <name type="scientific">Marinigracilibium pacificum</name>
    <dbReference type="NCBI Taxonomy" id="2729599"/>
    <lineage>
        <taxon>Bacteria</taxon>
        <taxon>Pseudomonadati</taxon>
        <taxon>Bacteroidota</taxon>
        <taxon>Cytophagia</taxon>
        <taxon>Cytophagales</taxon>
        <taxon>Flammeovirgaceae</taxon>
        <taxon>Marinigracilibium</taxon>
    </lineage>
</organism>
<gene>
    <name evidence="3" type="ORF">HH304_05500</name>
</gene>
<evidence type="ECO:0000256" key="1">
    <source>
        <dbReference type="SAM" id="Phobius"/>
    </source>
</evidence>
<dbReference type="InterPro" id="IPR007492">
    <property type="entry name" value="LytTR_DNA-bd_dom"/>
</dbReference>
<dbReference type="RefSeq" id="WP_169678782.1">
    <property type="nucleotide sequence ID" value="NZ_JABBNU010000003.1"/>
</dbReference>
<feature type="transmembrane region" description="Helical" evidence="1">
    <location>
        <begin position="7"/>
        <end position="24"/>
    </location>
</feature>
<dbReference type="PROSITE" id="PS50930">
    <property type="entry name" value="HTH_LYTTR"/>
    <property type="match status" value="1"/>
</dbReference>
<reference evidence="3 4" key="1">
    <citation type="submission" date="2020-04" db="EMBL/GenBank/DDBJ databases">
        <title>Flammeovirgaceae bacterium KN852 isolated from deep sea.</title>
        <authorList>
            <person name="Zhang D.-C."/>
        </authorList>
    </citation>
    <scope>NUCLEOTIDE SEQUENCE [LARGE SCALE GENOMIC DNA]</scope>
    <source>
        <strain evidence="3 4">KN852</strain>
    </source>
</reference>
<name>A0A848IU31_9BACT</name>
<feature type="transmembrane region" description="Helical" evidence="1">
    <location>
        <begin position="39"/>
        <end position="57"/>
    </location>
</feature>
<dbReference type="PANTHER" id="PTHR37299:SF4">
    <property type="entry name" value="TRANSCRIPTIONAL REGULATOR"/>
    <property type="match status" value="1"/>
</dbReference>
<feature type="transmembrane region" description="Helical" evidence="1">
    <location>
        <begin position="78"/>
        <end position="98"/>
    </location>
</feature>
<evidence type="ECO:0000313" key="4">
    <source>
        <dbReference type="Proteomes" id="UP000559010"/>
    </source>
</evidence>
<feature type="domain" description="HTH LytTR-type" evidence="2">
    <location>
        <begin position="153"/>
        <end position="259"/>
    </location>
</feature>
<dbReference type="SMART" id="SM00850">
    <property type="entry name" value="LytTR"/>
    <property type="match status" value="1"/>
</dbReference>
<dbReference type="AlphaFoldDB" id="A0A848IU31"/>
<dbReference type="InterPro" id="IPR046947">
    <property type="entry name" value="LytR-like"/>
</dbReference>
<keyword evidence="1" id="KW-0812">Transmembrane</keyword>
<dbReference type="Gene3D" id="2.40.50.1020">
    <property type="entry name" value="LytTr DNA-binding domain"/>
    <property type="match status" value="1"/>
</dbReference>
<keyword evidence="4" id="KW-1185">Reference proteome</keyword>
<proteinExistence type="predicted"/>
<sequence>MKTRGIYIRLLISFILSNVLILIGKDDWISLYVHNSRHYQDMIQTFFCVFIVFEYIFRINTYLDTKHNWKKSPFERSIFQVFFGLLIPSILAIILTFIQWEFIWHKGLIEGNYFKYEFLPQVLLIVIMNLFLVILNIFKTENNQTSDVPTTTIQASKGNKNIPVSLSDIAHLKLRNGITYLKSFDNDNLIVSCSLEQIEKTLPPSQFFRANRQEIINKKNCKSYASIENGKVEVVLNGDEESVKVSQKKAASFRKWIKE</sequence>
<dbReference type="Pfam" id="PF04397">
    <property type="entry name" value="LytTR"/>
    <property type="match status" value="1"/>
</dbReference>
<dbReference type="GO" id="GO:0000156">
    <property type="term" value="F:phosphorelay response regulator activity"/>
    <property type="evidence" value="ECO:0007669"/>
    <property type="project" value="InterPro"/>
</dbReference>
<dbReference type="EMBL" id="JABBNU010000003">
    <property type="protein sequence ID" value="NMM47847.1"/>
    <property type="molecule type" value="Genomic_DNA"/>
</dbReference>